<dbReference type="OrthoDB" id="70387at2759"/>
<proteinExistence type="predicted"/>
<dbReference type="AlphaFoldDB" id="A0A9Q5HTZ0"/>
<dbReference type="Proteomes" id="UP000757232">
    <property type="component" value="Unassembled WGS sequence"/>
</dbReference>
<dbReference type="InterPro" id="IPR036770">
    <property type="entry name" value="Ankyrin_rpt-contain_sf"/>
</dbReference>
<evidence type="ECO:0000313" key="2">
    <source>
        <dbReference type="EMBL" id="OCB85777.1"/>
    </source>
</evidence>
<dbReference type="InterPro" id="IPR002110">
    <property type="entry name" value="Ankyrin_rpt"/>
</dbReference>
<feature type="region of interest" description="Disordered" evidence="1">
    <location>
        <begin position="28"/>
        <end position="50"/>
    </location>
</feature>
<keyword evidence="3" id="KW-1185">Reference proteome</keyword>
<feature type="compositionally biased region" description="Low complexity" evidence="1">
    <location>
        <begin position="34"/>
        <end position="46"/>
    </location>
</feature>
<protein>
    <submittedName>
        <fullName evidence="2">Uncharacterized protein</fullName>
    </submittedName>
</protein>
<reference evidence="2" key="1">
    <citation type="submission" date="2016-06" db="EMBL/GenBank/DDBJ databases">
        <title>Draft Genome sequence of the fungus Inonotus baumii.</title>
        <authorList>
            <person name="Zhu H."/>
            <person name="Lin W."/>
        </authorList>
    </citation>
    <scope>NUCLEOTIDE SEQUENCE</scope>
    <source>
        <strain evidence="2">821</strain>
    </source>
</reference>
<dbReference type="Gene3D" id="1.25.40.20">
    <property type="entry name" value="Ankyrin repeat-containing domain"/>
    <property type="match status" value="1"/>
</dbReference>
<evidence type="ECO:0000256" key="1">
    <source>
        <dbReference type="SAM" id="MobiDB-lite"/>
    </source>
</evidence>
<dbReference type="PANTHER" id="PTHR46586">
    <property type="entry name" value="ANKYRIN REPEAT-CONTAINING PROTEIN"/>
    <property type="match status" value="1"/>
</dbReference>
<dbReference type="SUPFAM" id="SSF140860">
    <property type="entry name" value="Pseudo ankyrin repeat-like"/>
    <property type="match status" value="1"/>
</dbReference>
<accession>A0A9Q5HTZ0</accession>
<dbReference type="InterPro" id="IPR052050">
    <property type="entry name" value="SecEffector_AnkRepeat"/>
</dbReference>
<sequence length="384" mass="43706">MRSLPAQGTDDELASRLTQFDLQMYHLPDSRPHSSSSLKSVTHSPSPINGVVRTRQQQQIKRLPDLPTEILVEILDLLGDWELSKAVGLPTSLSRPLSWARASVTDEAMLSGFVPLVRSADPVRNPLTRAGASLTVRFGYVHVLDALLHSYRTHFTHWFRNDIVPIIASEYGRTNVLNWWKHQVDAQILPRPTCRSMSEAIDGACRNGERNSLDWWVSSGFPLKYGESTLEAASAKNQVDVLEWWRHSGLPLKIGRVMDMASSAGHVDVLSWWLRSNLEFKYDRTALHHASMHGKVEVLQWWLESGLQMIFDQDALTLATRHNRPEVLEWWDKSGLPVQYRICDIEEALEDAIGGGEAARDWWRKKGVNFNANDVEWMKLQTLN</sequence>
<evidence type="ECO:0000313" key="3">
    <source>
        <dbReference type="Proteomes" id="UP000757232"/>
    </source>
</evidence>
<dbReference type="Pfam" id="PF13637">
    <property type="entry name" value="Ank_4"/>
    <property type="match status" value="1"/>
</dbReference>
<organism evidence="2 3">
    <name type="scientific">Sanghuangporus baumii</name>
    <name type="common">Phellinus baumii</name>
    <dbReference type="NCBI Taxonomy" id="108892"/>
    <lineage>
        <taxon>Eukaryota</taxon>
        <taxon>Fungi</taxon>
        <taxon>Dikarya</taxon>
        <taxon>Basidiomycota</taxon>
        <taxon>Agaricomycotina</taxon>
        <taxon>Agaricomycetes</taxon>
        <taxon>Hymenochaetales</taxon>
        <taxon>Hymenochaetaceae</taxon>
        <taxon>Sanghuangporus</taxon>
    </lineage>
</organism>
<dbReference type="PANTHER" id="PTHR46586:SF3">
    <property type="entry name" value="ANKYRIN REPEAT-CONTAINING PROTEIN"/>
    <property type="match status" value="1"/>
</dbReference>
<comment type="caution">
    <text evidence="2">The sequence shown here is derived from an EMBL/GenBank/DDBJ whole genome shotgun (WGS) entry which is preliminary data.</text>
</comment>
<name>A0A9Q5HTZ0_SANBA</name>
<gene>
    <name evidence="2" type="ORF">A7U60_g7129</name>
</gene>
<dbReference type="EMBL" id="LNZH02000207">
    <property type="protein sequence ID" value="OCB85777.1"/>
    <property type="molecule type" value="Genomic_DNA"/>
</dbReference>